<evidence type="ECO:0000259" key="4">
    <source>
        <dbReference type="PROSITE" id="PS50909"/>
    </source>
</evidence>
<organism evidence="5 6">
    <name type="scientific">Stentor coeruleus</name>
    <dbReference type="NCBI Taxonomy" id="5963"/>
    <lineage>
        <taxon>Eukaryota</taxon>
        <taxon>Sar</taxon>
        <taxon>Alveolata</taxon>
        <taxon>Ciliophora</taxon>
        <taxon>Postciliodesmatophora</taxon>
        <taxon>Heterotrichea</taxon>
        <taxon>Heterotrichida</taxon>
        <taxon>Stentoridae</taxon>
        <taxon>Stentor</taxon>
    </lineage>
</organism>
<accession>A0A1R2BGP4</accession>
<dbReference type="GO" id="GO:0007165">
    <property type="term" value="P:signal transduction"/>
    <property type="evidence" value="ECO:0007669"/>
    <property type="project" value="TreeGrafter"/>
</dbReference>
<dbReference type="Pfam" id="PF03127">
    <property type="entry name" value="GAT"/>
    <property type="match status" value="1"/>
</dbReference>
<sequence>MSKGSIIQAAIEKATHETLLRADPNYNSEVKDLVNSRPDMPKEAIQFFKKRVISRNPKIQILTLELLEYLVANTSLPFYTQVASKDFLSSLAQVYRSRDVDSQVKQKLKEMLTNWYRRFVDAKDILPGFTDIYTQLKLGPEIDRGIEIRPQSFASEKPSQNRPLPQAKADKLKTDLQVVRDNISLTNDMIKAGERADNETLVELVNTLKAMESKLFKLLERLEDMDVMEYCLGIKDDLQDVLKKYSDLKSGKSFQPAHVDLFFDPIPEKPKAQDPVINNLHDLIFDPINQVPFENKMTNFATNNMKTIPEVQKPGIYVTNPVVNKIDPFDSMFGQNINYPSNNFVNPGPQPQIFPNPNPIPNYSNIPQNTYNNPSIGSFAPPVQAFQGLDLSSSYPSYKPPASYPQYPTTGPSPTIAMKPTQIKSNLVQYPVEEKKKDFDDLFDFKF</sequence>
<dbReference type="CDD" id="cd21383">
    <property type="entry name" value="GAT_GGA_Tom1-like"/>
    <property type="match status" value="1"/>
</dbReference>
<dbReference type="PROSITE" id="PS50909">
    <property type="entry name" value="GAT"/>
    <property type="match status" value="1"/>
</dbReference>
<feature type="domain" description="GAT" evidence="4">
    <location>
        <begin position="160"/>
        <end position="250"/>
    </location>
</feature>
<dbReference type="SMART" id="SM00288">
    <property type="entry name" value="VHS"/>
    <property type="match status" value="1"/>
</dbReference>
<dbReference type="GO" id="GO:0005768">
    <property type="term" value="C:endosome"/>
    <property type="evidence" value="ECO:0007669"/>
    <property type="project" value="TreeGrafter"/>
</dbReference>
<dbReference type="SUPFAM" id="SSF89009">
    <property type="entry name" value="GAT-like domain"/>
    <property type="match status" value="1"/>
</dbReference>
<dbReference type="PROSITE" id="PS50179">
    <property type="entry name" value="VHS"/>
    <property type="match status" value="1"/>
</dbReference>
<evidence type="ECO:0000256" key="2">
    <source>
        <dbReference type="ARBA" id="ARBA00022927"/>
    </source>
</evidence>
<name>A0A1R2BGP4_9CILI</name>
<dbReference type="Gene3D" id="1.25.40.90">
    <property type="match status" value="1"/>
</dbReference>
<keyword evidence="6" id="KW-1185">Reference proteome</keyword>
<dbReference type="GO" id="GO:0035091">
    <property type="term" value="F:phosphatidylinositol binding"/>
    <property type="evidence" value="ECO:0007669"/>
    <property type="project" value="InterPro"/>
</dbReference>
<dbReference type="Proteomes" id="UP000187209">
    <property type="component" value="Unassembled WGS sequence"/>
</dbReference>
<dbReference type="OrthoDB" id="2018246at2759"/>
<dbReference type="PANTHER" id="PTHR13856">
    <property type="entry name" value="VHS DOMAIN CONTAINING PROTEIN FAMILY"/>
    <property type="match status" value="1"/>
</dbReference>
<keyword evidence="1" id="KW-0813">Transport</keyword>
<evidence type="ECO:0000313" key="6">
    <source>
        <dbReference type="Proteomes" id="UP000187209"/>
    </source>
</evidence>
<dbReference type="EMBL" id="MPUH01000668">
    <property type="protein sequence ID" value="OMJ75805.1"/>
    <property type="molecule type" value="Genomic_DNA"/>
</dbReference>
<reference evidence="5 6" key="1">
    <citation type="submission" date="2016-11" db="EMBL/GenBank/DDBJ databases">
        <title>The macronuclear genome of Stentor coeruleus: a giant cell with tiny introns.</title>
        <authorList>
            <person name="Slabodnick M."/>
            <person name="Ruby J.G."/>
            <person name="Reiff S.B."/>
            <person name="Swart E.C."/>
            <person name="Gosai S."/>
            <person name="Prabakaran S."/>
            <person name="Witkowska E."/>
            <person name="Larue G.E."/>
            <person name="Fisher S."/>
            <person name="Freeman R.M."/>
            <person name="Gunawardena J."/>
            <person name="Chu W."/>
            <person name="Stover N.A."/>
            <person name="Gregory B.D."/>
            <person name="Nowacki M."/>
            <person name="Derisi J."/>
            <person name="Roy S.W."/>
            <person name="Marshall W.F."/>
            <person name="Sood P."/>
        </authorList>
    </citation>
    <scope>NUCLEOTIDE SEQUENCE [LARGE SCALE GENOMIC DNA]</scope>
    <source>
        <strain evidence="5">WM001</strain>
    </source>
</reference>
<dbReference type="GO" id="GO:0043130">
    <property type="term" value="F:ubiquitin binding"/>
    <property type="evidence" value="ECO:0007669"/>
    <property type="project" value="InterPro"/>
</dbReference>
<dbReference type="AlphaFoldDB" id="A0A1R2BGP4"/>
<dbReference type="SUPFAM" id="SSF48464">
    <property type="entry name" value="ENTH/VHS domain"/>
    <property type="match status" value="1"/>
</dbReference>
<evidence type="ECO:0008006" key="7">
    <source>
        <dbReference type="Google" id="ProtNLM"/>
    </source>
</evidence>
<dbReference type="Pfam" id="PF00790">
    <property type="entry name" value="VHS"/>
    <property type="match status" value="1"/>
</dbReference>
<comment type="caution">
    <text evidence="5">The sequence shown here is derived from an EMBL/GenBank/DDBJ whole genome shotgun (WGS) entry which is preliminary data.</text>
</comment>
<dbReference type="InterPro" id="IPR004152">
    <property type="entry name" value="GAT_dom"/>
</dbReference>
<dbReference type="InterPro" id="IPR038425">
    <property type="entry name" value="GAT_sf"/>
</dbReference>
<keyword evidence="2" id="KW-0653">Protein transport</keyword>
<dbReference type="CDD" id="cd03561">
    <property type="entry name" value="VHS"/>
    <property type="match status" value="1"/>
</dbReference>
<dbReference type="InterPro" id="IPR008942">
    <property type="entry name" value="ENTH_VHS"/>
</dbReference>
<evidence type="ECO:0000313" key="5">
    <source>
        <dbReference type="EMBL" id="OMJ75805.1"/>
    </source>
</evidence>
<feature type="domain" description="VHS" evidence="3">
    <location>
        <begin position="14"/>
        <end position="137"/>
    </location>
</feature>
<protein>
    <recommendedName>
        <fullName evidence="7">VHS domain-containing protein</fullName>
    </recommendedName>
</protein>
<dbReference type="GO" id="GO:0015031">
    <property type="term" value="P:protein transport"/>
    <property type="evidence" value="ECO:0007669"/>
    <property type="project" value="UniProtKB-KW"/>
</dbReference>
<evidence type="ECO:0000259" key="3">
    <source>
        <dbReference type="PROSITE" id="PS50179"/>
    </source>
</evidence>
<proteinExistence type="predicted"/>
<dbReference type="Gene3D" id="1.20.58.160">
    <property type="match status" value="1"/>
</dbReference>
<evidence type="ECO:0000256" key="1">
    <source>
        <dbReference type="ARBA" id="ARBA00022448"/>
    </source>
</evidence>
<dbReference type="GO" id="GO:0016020">
    <property type="term" value="C:membrane"/>
    <property type="evidence" value="ECO:0007669"/>
    <property type="project" value="TreeGrafter"/>
</dbReference>
<gene>
    <name evidence="5" type="ORF">SteCoe_24986</name>
</gene>
<dbReference type="PANTHER" id="PTHR13856:SF137">
    <property type="entry name" value="GH05942P"/>
    <property type="match status" value="1"/>
</dbReference>
<dbReference type="InterPro" id="IPR002014">
    <property type="entry name" value="VHS_dom"/>
</dbReference>
<dbReference type="GO" id="GO:0030276">
    <property type="term" value="F:clathrin binding"/>
    <property type="evidence" value="ECO:0007669"/>
    <property type="project" value="TreeGrafter"/>
</dbReference>